<feature type="domain" description="EAL" evidence="4">
    <location>
        <begin position="74"/>
        <end position="326"/>
    </location>
</feature>
<dbReference type="InterPro" id="IPR050706">
    <property type="entry name" value="Cyclic-di-GMP_PDE-like"/>
</dbReference>
<dbReference type="CDD" id="cd01948">
    <property type="entry name" value="EAL"/>
    <property type="match status" value="1"/>
</dbReference>
<dbReference type="Gene3D" id="3.30.70.270">
    <property type="match status" value="1"/>
</dbReference>
<dbReference type="SMART" id="SM00052">
    <property type="entry name" value="EAL"/>
    <property type="match status" value="1"/>
</dbReference>
<dbReference type="AlphaFoldDB" id="A0A485A363"/>
<evidence type="ECO:0000256" key="3">
    <source>
        <dbReference type="ARBA" id="ARBA00034290"/>
    </source>
</evidence>
<dbReference type="InterPro" id="IPR000160">
    <property type="entry name" value="GGDEF_dom"/>
</dbReference>
<dbReference type="EMBL" id="CAADJD010000001">
    <property type="protein sequence ID" value="VFS55000.1"/>
    <property type="molecule type" value="Genomic_DNA"/>
</dbReference>
<keyword evidence="7" id="KW-1185">Reference proteome</keyword>
<accession>A0A485A363</accession>
<keyword evidence="2" id="KW-0973">c-di-GMP</keyword>
<comment type="catalytic activity">
    <reaction evidence="3">
        <text>3',3'-c-di-GMP + H2O = 5'-phosphoguanylyl(3'-&gt;5')guanosine + H(+)</text>
        <dbReference type="Rhea" id="RHEA:24902"/>
        <dbReference type="ChEBI" id="CHEBI:15377"/>
        <dbReference type="ChEBI" id="CHEBI:15378"/>
        <dbReference type="ChEBI" id="CHEBI:58754"/>
        <dbReference type="ChEBI" id="CHEBI:58805"/>
        <dbReference type="EC" id="3.1.4.52"/>
    </reaction>
</comment>
<dbReference type="SUPFAM" id="SSF55073">
    <property type="entry name" value="Nucleotide cyclase"/>
    <property type="match status" value="1"/>
</dbReference>
<dbReference type="Pfam" id="PF00563">
    <property type="entry name" value="EAL"/>
    <property type="match status" value="1"/>
</dbReference>
<sequence length="330" mass="37367">MASRVLTRLRDPFRIGLIEVYSGCSLGISIAPQHGQDRESLIRNADTAMYTAKENGRGRFSVFTPEMNKRVFEYLWLDTNLRKALQSNQLVIHYQPKVALDGQVHSLEALVRWNSPERGLIPPMDFISYAEESGLIVPLGRWVMLDTIRQLALWRDKGIHLRVAVNVSARQLVDQSIFSELTQALKTQHFDRCPIDIELTESCLIDNAEQALEVIQQFRSLGAQIHLDDFGTGYSSLSQLARFPIDTLKLDHTFVQRVHDRSVSQSLVLAIIAVARALNLRIIAEGVEDTADDAFLTQNGVDERQGYLFARPMPAAELERWLKARSRVIS</sequence>
<dbReference type="InterPro" id="IPR029787">
    <property type="entry name" value="Nucleotide_cyclase"/>
</dbReference>
<feature type="domain" description="GGDEF" evidence="5">
    <location>
        <begin position="1"/>
        <end position="65"/>
    </location>
</feature>
<evidence type="ECO:0000256" key="1">
    <source>
        <dbReference type="ARBA" id="ARBA00012282"/>
    </source>
</evidence>
<dbReference type="PANTHER" id="PTHR33121:SF70">
    <property type="entry name" value="SIGNALING PROTEIN YKOW"/>
    <property type="match status" value="1"/>
</dbReference>
<dbReference type="Gene3D" id="3.20.20.450">
    <property type="entry name" value="EAL domain"/>
    <property type="match status" value="1"/>
</dbReference>
<keyword evidence="6" id="KW-0378">Hydrolase</keyword>
<dbReference type="InterPro" id="IPR001633">
    <property type="entry name" value="EAL_dom"/>
</dbReference>
<evidence type="ECO:0000313" key="7">
    <source>
        <dbReference type="Proteomes" id="UP000401081"/>
    </source>
</evidence>
<proteinExistence type="predicted"/>
<dbReference type="PROSITE" id="PS50887">
    <property type="entry name" value="GGDEF"/>
    <property type="match status" value="1"/>
</dbReference>
<gene>
    <name evidence="6" type="primary">gmr_3</name>
    <name evidence="6" type="ORF">NCTC12993_00129</name>
</gene>
<name>A0A485A363_KLUCR</name>
<evidence type="ECO:0000259" key="4">
    <source>
        <dbReference type="PROSITE" id="PS50883"/>
    </source>
</evidence>
<evidence type="ECO:0000259" key="5">
    <source>
        <dbReference type="PROSITE" id="PS50887"/>
    </source>
</evidence>
<dbReference type="InterPro" id="IPR035919">
    <property type="entry name" value="EAL_sf"/>
</dbReference>
<protein>
    <recommendedName>
        <fullName evidence="1">cyclic-guanylate-specific phosphodiesterase</fullName>
        <ecNumber evidence="1">3.1.4.52</ecNumber>
    </recommendedName>
</protein>
<dbReference type="SUPFAM" id="SSF141868">
    <property type="entry name" value="EAL domain-like"/>
    <property type="match status" value="1"/>
</dbReference>
<dbReference type="FunFam" id="3.20.20.450:FF:000001">
    <property type="entry name" value="Cyclic di-GMP phosphodiesterase yahA"/>
    <property type="match status" value="1"/>
</dbReference>
<organism evidence="6 7">
    <name type="scientific">Kluyvera cryocrescens</name>
    <name type="common">Kluyvera citrophila</name>
    <dbReference type="NCBI Taxonomy" id="580"/>
    <lineage>
        <taxon>Bacteria</taxon>
        <taxon>Pseudomonadati</taxon>
        <taxon>Pseudomonadota</taxon>
        <taxon>Gammaproteobacteria</taxon>
        <taxon>Enterobacterales</taxon>
        <taxon>Enterobacteriaceae</taxon>
        <taxon>Kluyvera</taxon>
    </lineage>
</organism>
<dbReference type="PROSITE" id="PS50883">
    <property type="entry name" value="EAL"/>
    <property type="match status" value="1"/>
</dbReference>
<dbReference type="GO" id="GO:0071111">
    <property type="term" value="F:cyclic-guanylate-specific phosphodiesterase activity"/>
    <property type="evidence" value="ECO:0007669"/>
    <property type="project" value="UniProtKB-EC"/>
</dbReference>
<evidence type="ECO:0000313" key="6">
    <source>
        <dbReference type="EMBL" id="VFS55000.1"/>
    </source>
</evidence>
<evidence type="ECO:0000256" key="2">
    <source>
        <dbReference type="ARBA" id="ARBA00022636"/>
    </source>
</evidence>
<dbReference type="InterPro" id="IPR043128">
    <property type="entry name" value="Rev_trsase/Diguanyl_cyclase"/>
</dbReference>
<dbReference type="PANTHER" id="PTHR33121">
    <property type="entry name" value="CYCLIC DI-GMP PHOSPHODIESTERASE PDEF"/>
    <property type="match status" value="1"/>
</dbReference>
<dbReference type="Proteomes" id="UP000401081">
    <property type="component" value="Unassembled WGS sequence"/>
</dbReference>
<reference evidence="6 7" key="1">
    <citation type="submission" date="2019-03" db="EMBL/GenBank/DDBJ databases">
        <authorList>
            <consortium name="Pathogen Informatics"/>
        </authorList>
    </citation>
    <scope>NUCLEOTIDE SEQUENCE [LARGE SCALE GENOMIC DNA]</scope>
    <source>
        <strain evidence="6 7">NCTC12993</strain>
    </source>
</reference>
<dbReference type="Pfam" id="PF00990">
    <property type="entry name" value="GGDEF"/>
    <property type="match status" value="1"/>
</dbReference>
<dbReference type="EC" id="3.1.4.52" evidence="1"/>